<feature type="region of interest" description="Disordered" evidence="3">
    <location>
        <begin position="14"/>
        <end position="45"/>
    </location>
</feature>
<dbReference type="Proteomes" id="UP000016666">
    <property type="component" value="Chromosome 19"/>
</dbReference>
<dbReference type="GO" id="GO:0005975">
    <property type="term" value="P:carbohydrate metabolic process"/>
    <property type="evidence" value="ECO:0007669"/>
    <property type="project" value="InterPro"/>
</dbReference>
<dbReference type="OMA" id="ITQNECE"/>
<dbReference type="Gene3D" id="2.60.40.1760">
    <property type="entry name" value="glycosyl hydrolase (family 31)"/>
    <property type="match status" value="1"/>
</dbReference>
<dbReference type="SUPFAM" id="SSF74650">
    <property type="entry name" value="Galactose mutarotase-like"/>
    <property type="match status" value="1"/>
</dbReference>
<sequence>LFHFLVVAVNSSVSRDGQEGSSGPFLPPVSPRQRSTAAEPSAAAGCEVPPSHRFDCGPERLLARAGCEARGCCYAPVPSGAGGGPPWCFFPRGYRSYRAENLTTTARGYSARLRRVAPSFLPGDVGTLRLDVALETESRLRFTLRDPARQRYEVPLTTPRVSTRAASTLYGVQVLEDPFGLVVSRWPGGQVL</sequence>
<evidence type="ECO:0000259" key="4">
    <source>
        <dbReference type="PROSITE" id="PS51448"/>
    </source>
</evidence>
<dbReference type="Ensembl" id="ENSAPLT00000030975.1">
    <property type="protein sequence ID" value="ENSAPLP00000030213.1"/>
    <property type="gene ID" value="ENSAPLG00000017387.1"/>
</dbReference>
<dbReference type="GO" id="GO:0003824">
    <property type="term" value="F:catalytic activity"/>
    <property type="evidence" value="ECO:0007669"/>
    <property type="project" value="InterPro"/>
</dbReference>
<evidence type="ECO:0000313" key="6">
    <source>
        <dbReference type="Proteomes" id="UP000016666"/>
    </source>
</evidence>
<dbReference type="GO" id="GO:0030246">
    <property type="term" value="F:carbohydrate binding"/>
    <property type="evidence" value="ECO:0007669"/>
    <property type="project" value="InterPro"/>
</dbReference>
<reference evidence="5" key="3">
    <citation type="submission" date="2025-09" db="UniProtKB">
        <authorList>
            <consortium name="Ensembl"/>
        </authorList>
    </citation>
    <scope>IDENTIFICATION</scope>
</reference>
<dbReference type="PROSITE" id="PS51448">
    <property type="entry name" value="P_TREFOIL_2"/>
    <property type="match status" value="1"/>
</dbReference>
<evidence type="ECO:0000256" key="1">
    <source>
        <dbReference type="ARBA" id="ARBA00023157"/>
    </source>
</evidence>
<dbReference type="Pfam" id="PF00088">
    <property type="entry name" value="Trefoil"/>
    <property type="match status" value="1"/>
</dbReference>
<dbReference type="CDD" id="cd00111">
    <property type="entry name" value="Trefoil"/>
    <property type="match status" value="1"/>
</dbReference>
<dbReference type="AlphaFoldDB" id="A0A493TWE0"/>
<evidence type="ECO:0000256" key="2">
    <source>
        <dbReference type="PROSITE-ProRule" id="PRU00779"/>
    </source>
</evidence>
<reference evidence="5" key="2">
    <citation type="submission" date="2025-08" db="UniProtKB">
        <authorList>
            <consortium name="Ensembl"/>
        </authorList>
    </citation>
    <scope>IDENTIFICATION</scope>
</reference>
<evidence type="ECO:0000256" key="3">
    <source>
        <dbReference type="SAM" id="MobiDB-lite"/>
    </source>
</evidence>
<feature type="domain" description="P-type" evidence="4">
    <location>
        <begin position="44"/>
        <end position="92"/>
    </location>
</feature>
<proteinExistence type="predicted"/>
<dbReference type="Gene3D" id="4.10.110.10">
    <property type="entry name" value="Spasmolytic Protein, domain 1"/>
    <property type="match status" value="1"/>
</dbReference>
<name>A0A493TWE0_ANAPP</name>
<comment type="caution">
    <text evidence="2">Lacks conserved residue(s) required for the propagation of feature annotation.</text>
</comment>
<dbReference type="InterPro" id="IPR000519">
    <property type="entry name" value="P_trefoil_dom"/>
</dbReference>
<keyword evidence="1" id="KW-1015">Disulfide bond</keyword>
<dbReference type="GeneTree" id="ENSGT00940000159355"/>
<dbReference type="InterPro" id="IPR011013">
    <property type="entry name" value="Gal_mutarotase_sf_dom"/>
</dbReference>
<dbReference type="SUPFAM" id="SSF57492">
    <property type="entry name" value="Trefoil"/>
    <property type="match status" value="1"/>
</dbReference>
<dbReference type="InterPro" id="IPR044913">
    <property type="entry name" value="P_trefoil_dom_sf"/>
</dbReference>
<accession>A0A493TWE0</accession>
<keyword evidence="6" id="KW-1185">Reference proteome</keyword>
<evidence type="ECO:0000313" key="5">
    <source>
        <dbReference type="Ensembl" id="ENSAPLP00000030213.1"/>
    </source>
</evidence>
<dbReference type="SMART" id="SM00018">
    <property type="entry name" value="PD"/>
    <property type="match status" value="1"/>
</dbReference>
<protein>
    <recommendedName>
        <fullName evidence="4">P-type domain-containing protein</fullName>
    </recommendedName>
</protein>
<organism evidence="5 6">
    <name type="scientific">Anas platyrhynchos platyrhynchos</name>
    <name type="common">Northern mallard</name>
    <dbReference type="NCBI Taxonomy" id="8840"/>
    <lineage>
        <taxon>Eukaryota</taxon>
        <taxon>Metazoa</taxon>
        <taxon>Chordata</taxon>
        <taxon>Craniata</taxon>
        <taxon>Vertebrata</taxon>
        <taxon>Euteleostomi</taxon>
        <taxon>Archelosauria</taxon>
        <taxon>Archosauria</taxon>
        <taxon>Dinosauria</taxon>
        <taxon>Saurischia</taxon>
        <taxon>Theropoda</taxon>
        <taxon>Coelurosauria</taxon>
        <taxon>Aves</taxon>
        <taxon>Neognathae</taxon>
        <taxon>Galloanserae</taxon>
        <taxon>Anseriformes</taxon>
        <taxon>Anatidae</taxon>
        <taxon>Anatinae</taxon>
        <taxon>Anas</taxon>
    </lineage>
</organism>
<dbReference type="STRING" id="8840.ENSAPLP00000030213"/>
<reference evidence="5 6" key="1">
    <citation type="submission" date="2017-10" db="EMBL/GenBank/DDBJ databases">
        <title>A new Pekin duck reference genome.</title>
        <authorList>
            <person name="Hou Z.-C."/>
            <person name="Zhou Z.-K."/>
            <person name="Zhu F."/>
            <person name="Hou S.-S."/>
        </authorList>
    </citation>
    <scope>NUCLEOTIDE SEQUENCE [LARGE SCALE GENOMIC DNA]</scope>
</reference>